<dbReference type="GO" id="GO:0002098">
    <property type="term" value="P:tRNA wobble uridine modification"/>
    <property type="evidence" value="ECO:0007669"/>
    <property type="project" value="TreeGrafter"/>
</dbReference>
<dbReference type="InterPro" id="IPR005225">
    <property type="entry name" value="Small_GTP-bd"/>
</dbReference>
<evidence type="ECO:0000313" key="7">
    <source>
        <dbReference type="Proteomes" id="UP000051638"/>
    </source>
</evidence>
<keyword evidence="2" id="KW-0342">GTP-binding</keyword>
<dbReference type="Pfam" id="PF18133">
    <property type="entry name" value="HydF_tetramer"/>
    <property type="match status" value="1"/>
</dbReference>
<dbReference type="OrthoDB" id="9811338at2"/>
<dbReference type="Proteomes" id="UP000051638">
    <property type="component" value="Unassembled WGS sequence"/>
</dbReference>
<dbReference type="Gene3D" id="3.40.50.11410">
    <property type="match status" value="1"/>
</dbReference>
<comment type="caution">
    <text evidence="6">The sequence shown here is derived from an EMBL/GenBank/DDBJ whole genome shotgun (WGS) entry which is preliminary data.</text>
</comment>
<evidence type="ECO:0000259" key="5">
    <source>
        <dbReference type="Pfam" id="PF18133"/>
    </source>
</evidence>
<organism evidence="6 7">
    <name type="scientific">Loigolactobacillus rennini DSM 20253</name>
    <dbReference type="NCBI Taxonomy" id="1423796"/>
    <lineage>
        <taxon>Bacteria</taxon>
        <taxon>Bacillati</taxon>
        <taxon>Bacillota</taxon>
        <taxon>Bacilli</taxon>
        <taxon>Lactobacillales</taxon>
        <taxon>Lactobacillaceae</taxon>
        <taxon>Loigolactobacillus</taxon>
    </lineage>
</organism>
<dbReference type="GO" id="GO:0030488">
    <property type="term" value="P:tRNA methylation"/>
    <property type="evidence" value="ECO:0007669"/>
    <property type="project" value="TreeGrafter"/>
</dbReference>
<dbReference type="InterPro" id="IPR027417">
    <property type="entry name" value="P-loop_NTPase"/>
</dbReference>
<evidence type="ECO:0000259" key="4">
    <source>
        <dbReference type="Pfam" id="PF18128"/>
    </source>
</evidence>
<sequence length="406" mass="43942">MAFNTVTNGERVHISFFGCRNVGKSSLVNAITEQKVAVVAPTKGTTTDPVKKTMELFPLGPVVLTDTPGFDDVGNLGALRVEKAQQILRQTDLAVLVVSAETGLQAVDRQLCQLFKTRQVPYLIVYNKSDLAPTQKDTAEKLFVSAKLGTGIAALKKRLANFKLPQQARPLLGDLLQPQDLVILVTPIDSSAPKGRLILPQQLVIRDILDHHAYCTVTQPQELALTLANLKQPPRLVITDSQAFAQVAKIVPPAIALTSFSILMARHKGILTAAVKGVTAIDRLQTGDKVLIAEGCTHQRQCTDIGSVKLPAWLTAHTGKKLTFSFASASAGYPTDLTQFALILQCGGCMLTSQEMTNRMQEAKKLQIPLTNYGTAIAYLNGILARSINMLPAARQAYQVAQRNAN</sequence>
<evidence type="ECO:0000313" key="6">
    <source>
        <dbReference type="EMBL" id="KRM99963.1"/>
    </source>
</evidence>
<dbReference type="PATRIC" id="fig|1423796.3.peg.1535"/>
<dbReference type="PANTHER" id="PTHR42714">
    <property type="entry name" value="TRNA MODIFICATION GTPASE GTPBP3"/>
    <property type="match status" value="1"/>
</dbReference>
<gene>
    <name evidence="6" type="ORF">FC24_GL001507</name>
</gene>
<proteinExistence type="predicted"/>
<dbReference type="RefSeq" id="WP_057872928.1">
    <property type="nucleotide sequence ID" value="NZ_AYYI01000004.1"/>
</dbReference>
<dbReference type="InterPro" id="IPR040644">
    <property type="entry name" value="HydF_tetramer"/>
</dbReference>
<evidence type="ECO:0000259" key="3">
    <source>
        <dbReference type="Pfam" id="PF01926"/>
    </source>
</evidence>
<dbReference type="CDD" id="cd00880">
    <property type="entry name" value="Era_like"/>
    <property type="match status" value="1"/>
</dbReference>
<dbReference type="Gene3D" id="3.40.50.300">
    <property type="entry name" value="P-loop containing nucleotide triphosphate hydrolases"/>
    <property type="match status" value="1"/>
</dbReference>
<keyword evidence="7" id="KW-1185">Reference proteome</keyword>
<dbReference type="InterPro" id="IPR006073">
    <property type="entry name" value="GTP-bd"/>
</dbReference>
<reference evidence="6 7" key="1">
    <citation type="journal article" date="2015" name="Genome Announc.">
        <title>Expanding the biotechnology potential of lactobacilli through comparative genomics of 213 strains and associated genera.</title>
        <authorList>
            <person name="Sun Z."/>
            <person name="Harris H.M."/>
            <person name="McCann A."/>
            <person name="Guo C."/>
            <person name="Argimon S."/>
            <person name="Zhang W."/>
            <person name="Yang X."/>
            <person name="Jeffery I.B."/>
            <person name="Cooney J.C."/>
            <person name="Kagawa T.F."/>
            <person name="Liu W."/>
            <person name="Song Y."/>
            <person name="Salvetti E."/>
            <person name="Wrobel A."/>
            <person name="Rasinkangas P."/>
            <person name="Parkhill J."/>
            <person name="Rea M.C."/>
            <person name="O'Sullivan O."/>
            <person name="Ritari J."/>
            <person name="Douillard F.P."/>
            <person name="Paul Ross R."/>
            <person name="Yang R."/>
            <person name="Briner A.E."/>
            <person name="Felis G.E."/>
            <person name="de Vos W.M."/>
            <person name="Barrangou R."/>
            <person name="Klaenhammer T.R."/>
            <person name="Caufield P.W."/>
            <person name="Cui Y."/>
            <person name="Zhang H."/>
            <person name="O'Toole P.W."/>
        </authorList>
    </citation>
    <scope>NUCLEOTIDE SEQUENCE [LARGE SCALE GENOMIC DNA]</scope>
    <source>
        <strain evidence="6 7">DSM 20253</strain>
    </source>
</reference>
<evidence type="ECO:0008006" key="8">
    <source>
        <dbReference type="Google" id="ProtNLM"/>
    </source>
</evidence>
<dbReference type="SUPFAM" id="SSF52540">
    <property type="entry name" value="P-loop containing nucleoside triphosphate hydrolases"/>
    <property type="match status" value="1"/>
</dbReference>
<dbReference type="InterPro" id="IPR041606">
    <property type="entry name" value="HydF_dimer"/>
</dbReference>
<evidence type="ECO:0000256" key="1">
    <source>
        <dbReference type="ARBA" id="ARBA00022741"/>
    </source>
</evidence>
<dbReference type="PANTHER" id="PTHR42714:SF6">
    <property type="entry name" value="TRANSLATION INITIATION FACTOR IF-2"/>
    <property type="match status" value="1"/>
</dbReference>
<dbReference type="Gene3D" id="3.40.50.11420">
    <property type="match status" value="1"/>
</dbReference>
<dbReference type="GO" id="GO:0005737">
    <property type="term" value="C:cytoplasm"/>
    <property type="evidence" value="ECO:0007669"/>
    <property type="project" value="TreeGrafter"/>
</dbReference>
<dbReference type="NCBIfam" id="TIGR03918">
    <property type="entry name" value="GTP_HydF"/>
    <property type="match status" value="1"/>
</dbReference>
<dbReference type="Pfam" id="PF18128">
    <property type="entry name" value="HydF_dimer"/>
    <property type="match status" value="1"/>
</dbReference>
<dbReference type="EMBL" id="AYYI01000004">
    <property type="protein sequence ID" value="KRM99963.1"/>
    <property type="molecule type" value="Genomic_DNA"/>
</dbReference>
<dbReference type="NCBIfam" id="TIGR00231">
    <property type="entry name" value="small_GTP"/>
    <property type="match status" value="1"/>
</dbReference>
<protein>
    <recommendedName>
        <fullName evidence="8">[FeFe] hydrogenase H-cluster maturation GTPase HydF</fullName>
    </recommendedName>
</protein>
<accession>A0A0R2DI10</accession>
<keyword evidence="1" id="KW-0547">Nucleotide-binding</keyword>
<dbReference type="Pfam" id="PF01926">
    <property type="entry name" value="MMR_HSR1"/>
    <property type="match status" value="1"/>
</dbReference>
<dbReference type="InterPro" id="IPR023873">
    <property type="entry name" value="FeFe-hyd_GTPase_HydF"/>
</dbReference>
<feature type="domain" description="G" evidence="3">
    <location>
        <begin position="14"/>
        <end position="128"/>
    </location>
</feature>
<feature type="domain" description="Hydrogen maturase F dimerization" evidence="4">
    <location>
        <begin position="171"/>
        <end position="269"/>
    </location>
</feature>
<dbReference type="GO" id="GO:0005525">
    <property type="term" value="F:GTP binding"/>
    <property type="evidence" value="ECO:0007669"/>
    <property type="project" value="UniProtKB-KW"/>
</dbReference>
<dbReference type="STRING" id="1423796.FC24_GL001507"/>
<dbReference type="AlphaFoldDB" id="A0A0R2DI10"/>
<evidence type="ECO:0000256" key="2">
    <source>
        <dbReference type="ARBA" id="ARBA00023134"/>
    </source>
</evidence>
<name>A0A0R2DI10_9LACO</name>
<feature type="domain" description="Hydrogen maturase F tetramerization" evidence="5">
    <location>
        <begin position="274"/>
        <end position="389"/>
    </location>
</feature>